<keyword evidence="6" id="KW-0572">Peptidoglycan-anchor</keyword>
<evidence type="ECO:0000256" key="5">
    <source>
        <dbReference type="ARBA" id="ARBA00022729"/>
    </source>
</evidence>
<dbReference type="InterPro" id="IPR008966">
    <property type="entry name" value="Adhesion_dom_sf"/>
</dbReference>
<protein>
    <submittedName>
        <fullName evidence="10">Collagen binding domain-containing protein</fullName>
    </submittedName>
</protein>
<dbReference type="InterPro" id="IPR011252">
    <property type="entry name" value="Fibrogen-bd_dom1"/>
</dbReference>
<feature type="domain" description="SpaA-like prealbumin fold" evidence="9">
    <location>
        <begin position="1000"/>
        <end position="1103"/>
    </location>
</feature>
<gene>
    <name evidence="10" type="ORF">GX523_15765</name>
</gene>
<dbReference type="GO" id="GO:0005518">
    <property type="term" value="F:collagen binding"/>
    <property type="evidence" value="ECO:0007669"/>
    <property type="project" value="InterPro"/>
</dbReference>
<keyword evidence="4" id="KW-0964">Secreted</keyword>
<dbReference type="PANTHER" id="PTHR36108:SF13">
    <property type="entry name" value="COLOSSIN-B-RELATED"/>
    <property type="match status" value="1"/>
</dbReference>
<dbReference type="InterPro" id="IPR008456">
    <property type="entry name" value="Collagen-bd_dom"/>
</dbReference>
<evidence type="ECO:0000256" key="4">
    <source>
        <dbReference type="ARBA" id="ARBA00022525"/>
    </source>
</evidence>
<evidence type="ECO:0000256" key="2">
    <source>
        <dbReference type="ARBA" id="ARBA00007257"/>
    </source>
</evidence>
<feature type="domain" description="SpaA-like prealbumin fold" evidence="9">
    <location>
        <begin position="1108"/>
        <end position="1203"/>
    </location>
</feature>
<feature type="chain" id="PRO_5028272873" evidence="7">
    <location>
        <begin position="27"/>
        <end position="1306"/>
    </location>
</feature>
<keyword evidence="3" id="KW-0134">Cell wall</keyword>
<feature type="non-terminal residue" evidence="10">
    <location>
        <position position="1306"/>
    </location>
</feature>
<dbReference type="Gene3D" id="2.60.40.10">
    <property type="entry name" value="Immunoglobulins"/>
    <property type="match status" value="4"/>
</dbReference>
<proteinExistence type="inferred from homology"/>
<name>A0A7C6Z663_9FIRM</name>
<dbReference type="SUPFAM" id="SSF49401">
    <property type="entry name" value="Bacterial adhesins"/>
    <property type="match status" value="6"/>
</dbReference>
<dbReference type="InterPro" id="IPR013783">
    <property type="entry name" value="Ig-like_fold"/>
</dbReference>
<comment type="similarity">
    <text evidence="2">Belongs to the serine-aspartate repeat-containing protein (SDr) family.</text>
</comment>
<dbReference type="Pfam" id="PF05737">
    <property type="entry name" value="Collagen_bind"/>
    <property type="match status" value="4"/>
</dbReference>
<feature type="domain" description="Collagen binding" evidence="8">
    <location>
        <begin position="196"/>
        <end position="310"/>
    </location>
</feature>
<dbReference type="Gene3D" id="2.60.40.1280">
    <property type="match status" value="1"/>
</dbReference>
<dbReference type="Gene3D" id="2.60.40.740">
    <property type="match status" value="5"/>
</dbReference>
<feature type="domain" description="Collagen binding" evidence="8">
    <location>
        <begin position="452"/>
        <end position="557"/>
    </location>
</feature>
<evidence type="ECO:0000256" key="6">
    <source>
        <dbReference type="ARBA" id="ARBA00023088"/>
    </source>
</evidence>
<keyword evidence="5 7" id="KW-0732">Signal</keyword>
<dbReference type="Proteomes" id="UP000553059">
    <property type="component" value="Unassembled WGS sequence"/>
</dbReference>
<sequence length="1306" mass="142419">MKKFNSLILVFLLVFQIFRGPMAVSAAGDFTEAVDPGVVTKITVTKDGKELKDILNYRPIMGEAIDLKLEFTLPDGHNYGNGSTLTYPLPTPLKPISGSGPLMGGDGEYATYTISGGNVVITFNDKIRYIGEGGSGGLETIGSFAIKARFEAAGGNTALEQVLVLPGSETITLHFQPIGGKVIEKKVTPENGGMSSSVVDWTVNVNTVMDDLGLSPGKVFVDTLTGNHEYKPGSIEVTRYVLDTAGVRSDDVEVTTSSAITIAENKKSFTLNLTDKYAYEIKYQTIPGDTDEKSQTIKNQATFNGQTASQSATITYGDPLVKTVQQTGEQANWIIKVNGNRKTIKAGTTITDSWDSDQHKLVDGTFKVNDIEGSLPLGLSVVHNAQGFVLTLGQDITEEFTISYSTVPKDLVTGTINIKNTVVRSDRLTDSKSITAYYGQNVLAKSNSNINYQNKTVDWKIELNKAGYSMDSIVVADIFVDKNLKIKNNFKVNGTELTPGAYTFTEKDGDASGDGKGGFTLEIPGPITEPVTITYTTDYDVKGVTNLDKYENTVGLTWKTGGKPYSIATAVASSVKINTEQQNKGYKDGVYDYEKKIFKWKVGINYNFDTITNPVFTDTLSESQVVDRASIKVSKLNLSSGGGGQIVGAPLVEGTDYDLTPEPLANTFTVTFKNPVTGITEPYLIEYESRNKDQYYAPTGTNHSVENTATLTGDGYTVDWTKTVPVAHTDKLITKGYQQEGSSAKLHWTMNLNWGQSTLEDVLITDTVGQDAEGNPNQMIYKDSFKITEMDFKGGTEKPGKGTSHTPGNGLYDVTFADPGSTDFTFKITFNQPIDKAYTVEYDTYFLGASGIAQELKNEAKLSYNTKDKTSGEDNVKSLNANFSFSGSASTKKGQLEINKVDKDDPDKKLSGAVFELWNKQSGGFLIERVSTDVFGVYTFLTKVGQGDYYLKETRAPEGYSLNESEYNTLKKVTIQDMGTPLTPNYVEELIIKNTKLVQAVKLTKSDQTDSSRKLVGAQFTLHDATTDALVEVKDTAGNILPQPFETDESGVITVGNLAPGNYYFKETAAAPYYLQPQEENCKTPVFTITADQIKIQELEMKNTRGMGKILITKVDGADNTSLPGVEFTLTKESMENFSDGSASRTAVTNESGQAEFSNLPYEKYILQETSAHPDYVPNAEPQEVVLAGESDGAIKEVTIPNTKKDHSVKLTKYNQNKTLTLPGAIFELRKEAFGVYGVVSGISAEQLTTDAKGEIFLKDLEPGKYQLIETKAPSGYTLNSEPISFIIEENQSAPLLIEKTNSIIF</sequence>
<evidence type="ECO:0000313" key="11">
    <source>
        <dbReference type="Proteomes" id="UP000553059"/>
    </source>
</evidence>
<dbReference type="GO" id="GO:0007155">
    <property type="term" value="P:cell adhesion"/>
    <property type="evidence" value="ECO:0007669"/>
    <property type="project" value="InterPro"/>
</dbReference>
<evidence type="ECO:0000259" key="8">
    <source>
        <dbReference type="Pfam" id="PF05737"/>
    </source>
</evidence>
<reference evidence="10 11" key="1">
    <citation type="journal article" date="2020" name="Biotechnol. Biofuels">
        <title>New insights from the biogas microbiome by comprehensive genome-resolved metagenomics of nearly 1600 species originating from multiple anaerobic digesters.</title>
        <authorList>
            <person name="Campanaro S."/>
            <person name="Treu L."/>
            <person name="Rodriguez-R L.M."/>
            <person name="Kovalovszki A."/>
            <person name="Ziels R.M."/>
            <person name="Maus I."/>
            <person name="Zhu X."/>
            <person name="Kougias P.G."/>
            <person name="Basile A."/>
            <person name="Luo G."/>
            <person name="Schluter A."/>
            <person name="Konstantinidis K.T."/>
            <person name="Angelidaki I."/>
        </authorList>
    </citation>
    <scope>NUCLEOTIDE SEQUENCE [LARGE SCALE GENOMIC DNA]</scope>
    <source>
        <strain evidence="10">AS05jafATM_4</strain>
    </source>
</reference>
<organism evidence="10 11">
    <name type="scientific">Desulfitobacterium dehalogenans</name>
    <dbReference type="NCBI Taxonomy" id="36854"/>
    <lineage>
        <taxon>Bacteria</taxon>
        <taxon>Bacillati</taxon>
        <taxon>Bacillota</taxon>
        <taxon>Clostridia</taxon>
        <taxon>Eubacteriales</taxon>
        <taxon>Desulfitobacteriaceae</taxon>
        <taxon>Desulfitobacterium</taxon>
    </lineage>
</organism>
<evidence type="ECO:0000259" key="9">
    <source>
        <dbReference type="Pfam" id="PF17802"/>
    </source>
</evidence>
<dbReference type="EMBL" id="DUTF01000340">
    <property type="protein sequence ID" value="HHY28171.1"/>
    <property type="molecule type" value="Genomic_DNA"/>
</dbReference>
<evidence type="ECO:0000313" key="10">
    <source>
        <dbReference type="EMBL" id="HHY28171.1"/>
    </source>
</evidence>
<feature type="domain" description="Collagen binding" evidence="8">
    <location>
        <begin position="583"/>
        <end position="714"/>
    </location>
</feature>
<evidence type="ECO:0000256" key="3">
    <source>
        <dbReference type="ARBA" id="ARBA00022512"/>
    </source>
</evidence>
<comment type="subcellular location">
    <subcellularLocation>
        <location evidence="1">Secreted</location>
        <location evidence="1">Cell wall</location>
    </subcellularLocation>
</comment>
<feature type="domain" description="SpaA-like prealbumin fold" evidence="9">
    <location>
        <begin position="1208"/>
        <end position="1293"/>
    </location>
</feature>
<dbReference type="PANTHER" id="PTHR36108">
    <property type="entry name" value="COLOSSIN-B-RELATED"/>
    <property type="match status" value="1"/>
</dbReference>
<feature type="domain" description="Collagen binding" evidence="8">
    <location>
        <begin position="735"/>
        <end position="868"/>
    </location>
</feature>
<accession>A0A7C6Z663</accession>
<evidence type="ECO:0000256" key="1">
    <source>
        <dbReference type="ARBA" id="ARBA00004191"/>
    </source>
</evidence>
<dbReference type="InterPro" id="IPR041033">
    <property type="entry name" value="SpaA_PFL_dom_1"/>
</dbReference>
<dbReference type="SUPFAM" id="SSF49478">
    <property type="entry name" value="Cna protein B-type domain"/>
    <property type="match status" value="3"/>
</dbReference>
<dbReference type="Pfam" id="PF17802">
    <property type="entry name" value="SpaA"/>
    <property type="match status" value="4"/>
</dbReference>
<comment type="caution">
    <text evidence="10">The sequence shown here is derived from an EMBL/GenBank/DDBJ whole genome shotgun (WGS) entry which is preliminary data.</text>
</comment>
<evidence type="ECO:0000256" key="7">
    <source>
        <dbReference type="SAM" id="SignalP"/>
    </source>
</evidence>
<feature type="signal peptide" evidence="7">
    <location>
        <begin position="1"/>
        <end position="26"/>
    </location>
</feature>
<feature type="domain" description="SpaA-like prealbumin fold" evidence="9">
    <location>
        <begin position="894"/>
        <end position="968"/>
    </location>
</feature>
<keyword evidence="10" id="KW-0176">Collagen</keyword>